<dbReference type="EMBL" id="CAUYUJ010005699">
    <property type="protein sequence ID" value="CAK0814651.1"/>
    <property type="molecule type" value="Genomic_DNA"/>
</dbReference>
<proteinExistence type="predicted"/>
<evidence type="ECO:0000313" key="2">
    <source>
        <dbReference type="Proteomes" id="UP001189429"/>
    </source>
</evidence>
<reference evidence="1" key="1">
    <citation type="submission" date="2023-10" db="EMBL/GenBank/DDBJ databases">
        <authorList>
            <person name="Chen Y."/>
            <person name="Shah S."/>
            <person name="Dougan E. K."/>
            <person name="Thang M."/>
            <person name="Chan C."/>
        </authorList>
    </citation>
    <scope>NUCLEOTIDE SEQUENCE [LARGE SCALE GENOMIC DNA]</scope>
</reference>
<feature type="non-terminal residue" evidence="1">
    <location>
        <position position="190"/>
    </location>
</feature>
<accession>A0ABN9R882</accession>
<dbReference type="Gene3D" id="1.25.40.10">
    <property type="entry name" value="Tetratricopeptide repeat domain"/>
    <property type="match status" value="1"/>
</dbReference>
<evidence type="ECO:0000313" key="1">
    <source>
        <dbReference type="EMBL" id="CAK0814651.1"/>
    </source>
</evidence>
<name>A0ABN9R882_9DINO</name>
<evidence type="ECO:0008006" key="3">
    <source>
        <dbReference type="Google" id="ProtNLM"/>
    </source>
</evidence>
<organism evidence="1 2">
    <name type="scientific">Prorocentrum cordatum</name>
    <dbReference type="NCBI Taxonomy" id="2364126"/>
    <lineage>
        <taxon>Eukaryota</taxon>
        <taxon>Sar</taxon>
        <taxon>Alveolata</taxon>
        <taxon>Dinophyceae</taxon>
        <taxon>Prorocentrales</taxon>
        <taxon>Prorocentraceae</taxon>
        <taxon>Prorocentrum</taxon>
    </lineage>
</organism>
<comment type="caution">
    <text evidence="1">The sequence shown here is derived from an EMBL/GenBank/DDBJ whole genome shotgun (WGS) entry which is preliminary data.</text>
</comment>
<protein>
    <recommendedName>
        <fullName evidence="3">Pentacotripeptide-repeat region of PRORP domain-containing protein</fullName>
    </recommendedName>
</protein>
<dbReference type="Proteomes" id="UP001189429">
    <property type="component" value="Unassembled WGS sequence"/>
</dbReference>
<keyword evidence="2" id="KW-1185">Reference proteome</keyword>
<dbReference type="InterPro" id="IPR011990">
    <property type="entry name" value="TPR-like_helical_dom_sf"/>
</dbReference>
<gene>
    <name evidence="1" type="ORF">PCOR1329_LOCUS18195</name>
</gene>
<sequence length="190" mass="20330">MPACARARDSATALEIKKLATAQDGATLSDASFCLLVKACQHEPKRVSELFQELAESGRAVSQDVAVSLVAACMHTGSISLADRVFEHLKPAQPLVLSAFVRFYIAAEKFDRACDIYEQACQGGDKLSLDSRSERSLMSAAMRCGRGVLAQGFLDRAPSDIAKHVAMIRNCASEGNLKGATTVSSPWPPV</sequence>